<dbReference type="Pfam" id="PF06508">
    <property type="entry name" value="QueC"/>
    <property type="match status" value="1"/>
</dbReference>
<reference evidence="1 2" key="1">
    <citation type="submission" date="2023-12" db="EMBL/GenBank/DDBJ databases">
        <title>Description of new species of Mycobacterium terrae complex isolated from sewage at the Sao Paulo Zoological Park Foundation in Brazil.</title>
        <authorList>
            <person name="Romagnoli C.L."/>
            <person name="Conceicao E.C."/>
            <person name="Machado E."/>
            <person name="Barreto L.B.P.F."/>
            <person name="Sharma A."/>
            <person name="Silva N.M."/>
            <person name="Marques L.E."/>
            <person name="Juliana M.A."/>
            <person name="Lourenco M.C.S."/>
            <person name="Digiampietri L.A."/>
            <person name="Suffys P.N."/>
            <person name="Viana-Niero C."/>
        </authorList>
    </citation>
    <scope>NUCLEOTIDE SEQUENCE [LARGE SCALE GENOMIC DNA]</scope>
    <source>
        <strain evidence="1 2">MYC123</strain>
    </source>
</reference>
<keyword evidence="2" id="KW-1185">Reference proteome</keyword>
<dbReference type="Proteomes" id="UP001299046">
    <property type="component" value="Unassembled WGS sequence"/>
</dbReference>
<keyword evidence="1" id="KW-0436">Ligase</keyword>
<dbReference type="InterPro" id="IPR018317">
    <property type="entry name" value="QueC"/>
</dbReference>
<accession>A0ABU5YFT6</accession>
<sequence length="195" mass="21433">MSAPADTLLMLSGGIDSAFCLWQRVQAGLPTRTHHVHFQNSDNRADAEAAAVADILEWLARNGGHGLITHTASRLDHGDLALHGLWDGFMLAFWAGAILHADPFIASVIVGVQADDAGPRDDVRDQLFWRIAANVGRRQFWLSHPARSLTKRDIIAAMPPELVDLCWSCRRPQDGHPCHSCHTCRLVDAARGVRP</sequence>
<dbReference type="Gene3D" id="3.40.50.620">
    <property type="entry name" value="HUPs"/>
    <property type="match status" value="1"/>
</dbReference>
<proteinExistence type="predicted"/>
<dbReference type="EMBL" id="JAYJJT010000002">
    <property type="protein sequence ID" value="MEB3048655.1"/>
    <property type="molecule type" value="Genomic_DNA"/>
</dbReference>
<organism evidence="1 2">
    <name type="scientific">[Mycobacterium] zoologicum</name>
    <dbReference type="NCBI Taxonomy" id="2872311"/>
    <lineage>
        <taxon>Bacteria</taxon>
        <taxon>Bacillati</taxon>
        <taxon>Actinomycetota</taxon>
        <taxon>Actinomycetes</taxon>
        <taxon>Mycobacteriales</taxon>
        <taxon>Mycobacteriaceae</taxon>
        <taxon>Mycolicibacter</taxon>
    </lineage>
</organism>
<dbReference type="GO" id="GO:0016874">
    <property type="term" value="F:ligase activity"/>
    <property type="evidence" value="ECO:0007669"/>
    <property type="project" value="UniProtKB-KW"/>
</dbReference>
<evidence type="ECO:0000313" key="2">
    <source>
        <dbReference type="Proteomes" id="UP001299046"/>
    </source>
</evidence>
<name>A0ABU5YFT6_9MYCO</name>
<dbReference type="InterPro" id="IPR014729">
    <property type="entry name" value="Rossmann-like_a/b/a_fold"/>
</dbReference>
<dbReference type="RefSeq" id="WP_224860654.1">
    <property type="nucleotide sequence ID" value="NZ_JAYJJT010000002.1"/>
</dbReference>
<comment type="caution">
    <text evidence="1">The sequence shown here is derived from an EMBL/GenBank/DDBJ whole genome shotgun (WGS) entry which is preliminary data.</text>
</comment>
<dbReference type="SUPFAM" id="SSF52402">
    <property type="entry name" value="Adenine nucleotide alpha hydrolases-like"/>
    <property type="match status" value="1"/>
</dbReference>
<dbReference type="EC" id="6.3.4.20" evidence="1"/>
<gene>
    <name evidence="1" type="ORF">KV112_02695</name>
</gene>
<evidence type="ECO:0000313" key="1">
    <source>
        <dbReference type="EMBL" id="MEB3048655.1"/>
    </source>
</evidence>
<protein>
    <submittedName>
        <fullName evidence="1">7-cyano-7-deazaguanine synthase</fullName>
        <ecNumber evidence="1">6.3.4.20</ecNumber>
    </submittedName>
</protein>